<organism evidence="1 2">
    <name type="scientific">Alkaliphilus serpentinus</name>
    <dbReference type="NCBI Taxonomy" id="1482731"/>
    <lineage>
        <taxon>Bacteria</taxon>
        <taxon>Bacillati</taxon>
        <taxon>Bacillota</taxon>
        <taxon>Clostridia</taxon>
        <taxon>Peptostreptococcales</taxon>
        <taxon>Natronincolaceae</taxon>
        <taxon>Alkaliphilus</taxon>
    </lineage>
</organism>
<accession>A0A833HNH1</accession>
<gene>
    <name evidence="1" type="ORF">F8153_08810</name>
</gene>
<dbReference type="AlphaFoldDB" id="A0A833HNH1"/>
<proteinExistence type="predicted"/>
<evidence type="ECO:0000313" key="2">
    <source>
        <dbReference type="Proteomes" id="UP000465601"/>
    </source>
</evidence>
<keyword evidence="2" id="KW-1185">Reference proteome</keyword>
<protein>
    <submittedName>
        <fullName evidence="1">Uncharacterized protein</fullName>
    </submittedName>
</protein>
<name>A0A833HNH1_9FIRM</name>
<sequence>MGKYKGSPRLVAFCDKLSKTRRDKGSDEGALYDSKRRVIAEIKSEYDKVNPVGRRPTGSFN</sequence>
<reference evidence="1 2" key="1">
    <citation type="submission" date="2019-10" db="EMBL/GenBank/DDBJ databases">
        <title>Alkaliphilus serpentinus sp. nov. and Alkaliphilus pronyensis sp. nov., two novel anaerobic alkaliphilic species isolated from the serpentinized-hosted hydrothermal field of the Prony Bay (New Caledonia).</title>
        <authorList>
            <person name="Postec A."/>
        </authorList>
    </citation>
    <scope>NUCLEOTIDE SEQUENCE [LARGE SCALE GENOMIC DNA]</scope>
    <source>
        <strain evidence="1 2">LacT</strain>
    </source>
</reference>
<dbReference type="EMBL" id="WBZB01000026">
    <property type="protein sequence ID" value="KAB3529690.1"/>
    <property type="molecule type" value="Genomic_DNA"/>
</dbReference>
<evidence type="ECO:0000313" key="1">
    <source>
        <dbReference type="EMBL" id="KAB3529690.1"/>
    </source>
</evidence>
<comment type="caution">
    <text evidence="1">The sequence shown here is derived from an EMBL/GenBank/DDBJ whole genome shotgun (WGS) entry which is preliminary data.</text>
</comment>
<dbReference type="Proteomes" id="UP000465601">
    <property type="component" value="Unassembled WGS sequence"/>
</dbReference>